<dbReference type="Pfam" id="PF17050">
    <property type="entry name" value="AIM5"/>
    <property type="match status" value="1"/>
</dbReference>
<sequence length="97" mass="11389">MSKILKLGSVALVSSALATSYYFYAVDRYGYHYNHSMWKKVSDTTRGLLDRKQDIERSSPPTSEMREVVQRPISETFKDLWNEQIRETVKWVYSFGN</sequence>
<proteinExistence type="inferred from homology"/>
<keyword evidence="7" id="KW-1133">Transmembrane helix</keyword>
<dbReference type="Proteomes" id="UP000005627">
    <property type="component" value="Chromosome 4"/>
</dbReference>
<dbReference type="InParanoid" id="G8ZT48"/>
<comment type="subcellular location">
    <subcellularLocation>
        <location evidence="2 12">Mitochondrion inner membrane</location>
        <topology evidence="2 12">Single-pass membrane protein</topology>
    </subcellularLocation>
</comment>
<keyword evidence="9" id="KW-0472">Membrane</keyword>
<gene>
    <name evidence="13" type="primary">TDEL0D02080</name>
    <name evidence="13" type="ORF">TDEL_0D02080</name>
</gene>
<dbReference type="InterPro" id="IPR031463">
    <property type="entry name" value="Mic12"/>
</dbReference>
<dbReference type="GO" id="GO:0042407">
    <property type="term" value="P:cristae formation"/>
    <property type="evidence" value="ECO:0007669"/>
    <property type="project" value="InterPro"/>
</dbReference>
<dbReference type="FunCoup" id="G8ZT48">
    <property type="interactions" value="58"/>
</dbReference>
<keyword evidence="8 12" id="KW-0496">Mitochondrion</keyword>
<comment type="subunit">
    <text evidence="12">Component of the mitochondrial contact site and cristae organizing system (MICOS) complex.</text>
</comment>
<dbReference type="KEGG" id="tdl:TDEL_0D02080"/>
<dbReference type="GO" id="GO:0044284">
    <property type="term" value="C:mitochondrial crista junction"/>
    <property type="evidence" value="ECO:0007669"/>
    <property type="project" value="InterPro"/>
</dbReference>
<keyword evidence="5" id="KW-0812">Transmembrane</keyword>
<protein>
    <recommendedName>
        <fullName evidence="4 12">MICOS complex subunit MIC12</fullName>
    </recommendedName>
    <alternativeName>
        <fullName evidence="11 12">Altered inheritance of mitochondria protein 5, mitochondrial</fullName>
    </alternativeName>
    <alternativeName>
        <fullName evidence="10 12">Found in mitochondrial proteome protein 51</fullName>
    </alternativeName>
</protein>
<name>G8ZT48_TORDE</name>
<dbReference type="EMBL" id="HE616745">
    <property type="protein sequence ID" value="CCE91792.1"/>
    <property type="molecule type" value="Genomic_DNA"/>
</dbReference>
<dbReference type="GO" id="GO:0061617">
    <property type="term" value="C:MICOS complex"/>
    <property type="evidence" value="ECO:0007669"/>
    <property type="project" value="UniProtKB-UniRule"/>
</dbReference>
<evidence type="ECO:0000256" key="7">
    <source>
        <dbReference type="ARBA" id="ARBA00022989"/>
    </source>
</evidence>
<evidence type="ECO:0000256" key="6">
    <source>
        <dbReference type="ARBA" id="ARBA00022792"/>
    </source>
</evidence>
<evidence type="ECO:0000313" key="13">
    <source>
        <dbReference type="EMBL" id="CCE91792.1"/>
    </source>
</evidence>
<accession>G8ZT48</accession>
<evidence type="ECO:0000256" key="2">
    <source>
        <dbReference type="ARBA" id="ARBA00004434"/>
    </source>
</evidence>
<organism evidence="13 14">
    <name type="scientific">Torulaspora delbrueckii</name>
    <name type="common">Yeast</name>
    <name type="synonym">Candida colliculosa</name>
    <dbReference type="NCBI Taxonomy" id="4950"/>
    <lineage>
        <taxon>Eukaryota</taxon>
        <taxon>Fungi</taxon>
        <taxon>Dikarya</taxon>
        <taxon>Ascomycota</taxon>
        <taxon>Saccharomycotina</taxon>
        <taxon>Saccharomycetes</taxon>
        <taxon>Saccharomycetales</taxon>
        <taxon>Saccharomycetaceae</taxon>
        <taxon>Torulaspora</taxon>
    </lineage>
</organism>
<dbReference type="HOGENOM" id="CLU_164154_0_0_1"/>
<evidence type="ECO:0000256" key="4">
    <source>
        <dbReference type="ARBA" id="ARBA00018170"/>
    </source>
</evidence>
<dbReference type="STRING" id="1076872.G8ZT48"/>
<evidence type="ECO:0000256" key="8">
    <source>
        <dbReference type="ARBA" id="ARBA00023128"/>
    </source>
</evidence>
<dbReference type="eggNOG" id="ENOG502S8MU">
    <property type="taxonomic scope" value="Eukaryota"/>
</dbReference>
<dbReference type="RefSeq" id="XP_003681003.1">
    <property type="nucleotide sequence ID" value="XM_003680955.1"/>
</dbReference>
<keyword evidence="6 12" id="KW-0999">Mitochondrion inner membrane</keyword>
<dbReference type="OrthoDB" id="4037694at2759"/>
<comment type="similarity">
    <text evidence="3 12">Belongs to the MICOS complex subunit Mic12 family.</text>
</comment>
<dbReference type="AlphaFoldDB" id="G8ZT48"/>
<keyword evidence="14" id="KW-1185">Reference proteome</keyword>
<evidence type="ECO:0000256" key="1">
    <source>
        <dbReference type="ARBA" id="ARBA00002689"/>
    </source>
</evidence>
<evidence type="ECO:0000256" key="11">
    <source>
        <dbReference type="ARBA" id="ARBA00032985"/>
    </source>
</evidence>
<dbReference type="GeneID" id="11502227"/>
<reference evidence="13 14" key="1">
    <citation type="journal article" date="2011" name="Proc. Natl. Acad. Sci. U.S.A.">
        <title>Evolutionary erosion of yeast sex chromosomes by mating-type switching accidents.</title>
        <authorList>
            <person name="Gordon J.L."/>
            <person name="Armisen D."/>
            <person name="Proux-Wera E."/>
            <person name="Oheigeartaigh S.S."/>
            <person name="Byrne K.P."/>
            <person name="Wolfe K.H."/>
        </authorList>
    </citation>
    <scope>NUCLEOTIDE SEQUENCE [LARGE SCALE GENOMIC DNA]</scope>
    <source>
        <strain evidence="14">ATCC 10662 / CBS 1146 / NBRC 0425 / NCYC 2629 / NRRL Y-866</strain>
    </source>
</reference>
<evidence type="ECO:0000256" key="9">
    <source>
        <dbReference type="ARBA" id="ARBA00023136"/>
    </source>
</evidence>
<evidence type="ECO:0000256" key="10">
    <source>
        <dbReference type="ARBA" id="ARBA00032159"/>
    </source>
</evidence>
<comment type="function">
    <text evidence="1 12">Component of the MICOS complex, a large protein complex of the mitochondrial inner membrane that plays crucial roles in the maintenance of crista junctions, inner membrane architecture, and formation of contact sites to the outer membrane.</text>
</comment>
<evidence type="ECO:0000313" key="14">
    <source>
        <dbReference type="Proteomes" id="UP000005627"/>
    </source>
</evidence>
<evidence type="ECO:0000256" key="3">
    <source>
        <dbReference type="ARBA" id="ARBA00009188"/>
    </source>
</evidence>
<evidence type="ECO:0000256" key="12">
    <source>
        <dbReference type="RuleBase" id="RU363010"/>
    </source>
</evidence>
<evidence type="ECO:0000256" key="5">
    <source>
        <dbReference type="ARBA" id="ARBA00022692"/>
    </source>
</evidence>